<dbReference type="SUPFAM" id="SSF48208">
    <property type="entry name" value="Six-hairpin glycosidases"/>
    <property type="match status" value="1"/>
</dbReference>
<dbReference type="Gene3D" id="1.20.1050.60">
    <property type="entry name" value="alpha-1,2-mannosidase"/>
    <property type="match status" value="1"/>
</dbReference>
<dbReference type="PANTHER" id="PTHR12143">
    <property type="entry name" value="PEPTIDE N-GLYCANASE PNGASE -RELATED"/>
    <property type="match status" value="1"/>
</dbReference>
<protein>
    <recommendedName>
        <fullName evidence="2">F5/8 type C domain-containing protein</fullName>
    </recommendedName>
</protein>
<dbReference type="PROSITE" id="PS50022">
    <property type="entry name" value="FA58C_3"/>
    <property type="match status" value="1"/>
</dbReference>
<dbReference type="Gene3D" id="2.60.120.260">
    <property type="entry name" value="Galactose-binding domain-like"/>
    <property type="match status" value="1"/>
</dbReference>
<feature type="region of interest" description="Disordered" evidence="1">
    <location>
        <begin position="40"/>
        <end position="65"/>
    </location>
</feature>
<comment type="caution">
    <text evidence="3">The sequence shown here is derived from an EMBL/GenBank/DDBJ whole genome shotgun (WGS) entry which is preliminary data.</text>
</comment>
<gene>
    <name evidence="3" type="ORF">GCM10010468_74990</name>
</gene>
<dbReference type="RefSeq" id="WP_344838433.1">
    <property type="nucleotide sequence ID" value="NZ_BAAAUV010000037.1"/>
</dbReference>
<dbReference type="InterPro" id="IPR008979">
    <property type="entry name" value="Galactose-bd-like_sf"/>
</dbReference>
<sequence length="1063" mass="113059">MSRWRRSRPGAWLAATALAGGLVAAVPVLDSEAGVRDFSAGFEASDPRPSPGEGLEPGAGPAHSGIGALRYSGPSGTAPVFDVDLAVTAETVLEYWVRPDLAGAGAAVDLEFTDGTLLSGTGATDRNGVRLHPADQSAALRPGRWNLVRTAVGERAAGKTVSRILVGHLAGTGHLDDLAVQAGGAPARPSELVDTRRGSNSDRSYSRGNTFPAAAVPNGFNFWTPVTQGNSGSWMYTYAAKTVQGFAVSHQASPWVGDYAQLQVMPMTGGAKTSPRARRSVFDHADEVARADYYKTELGTYGITAEMAPSDHAGVMRFTYPAAADSVLLFDTVDWASGAIEVDAPARTITGRVDHGGQILYFSATVDKAIEASGTGTGPGTSAWVRFATGAGERVVLRLATSFISVDQATANLGLEVGGRTFDRVRAEAAARWDEVLGRIRIEGAPRDRLVVFYSNLYRAYLYPNERSEPVEGRSRYLSPYDGTVHDGRMYVNNGFWDTARAVWPLYTLLTPDRSGEMLGGFVNAAAEGGWTPRWSGPGYRDLMVGTHQDTALADAYLKGVRGFDPEAAYAAMVKNATVASGSGDKGRKGLEVSAFKRYVPADLLPESASWTLEDAANDFAVAQMAHALGHEEDAAYFRDRSLSYVNLFSSSDGFFRGRLSSGARPAPGAAFDPAAWTSEFTEGNAWHYALAAPQDPQGLAALYGGRSGLAAKLDALFAADRDHRPGTSGKVTPEMRGASDLGLGQYAHSNEPVHHMIYMYDYAGQPAKAQDLVRTVLTTLYDAGEGTGNGYPGDEDNGQMSAWYVFSALGFYPARPGGTEYAIGAPLHPKAVLTLENGRSFTVEARGVSDTNRYIQSARLNGAPYSRTFLTHADITAGGRLTFTMGPNPSAWGTNPDDAPPSITGEDDVPSPLADVTGAGTLTATGQNAPSQGVGALTDDTSRTQWMAFLDTATVETRLPAPARVEQYTLTSAADQPATDPSSWRLQASDDGTTWTTLDSRTSTTFPHRLQTRPFTIDHPAPYTHYRLQITGNNGAPQTQLAEWELLARSGGGPVGDEQPGR</sequence>
<dbReference type="InterPro" id="IPR000421">
    <property type="entry name" value="FA58C"/>
</dbReference>
<dbReference type="Pfam" id="PF07971">
    <property type="entry name" value="Glyco_hydro_92"/>
    <property type="match status" value="1"/>
</dbReference>
<dbReference type="Proteomes" id="UP001501237">
    <property type="component" value="Unassembled WGS sequence"/>
</dbReference>
<dbReference type="InterPro" id="IPR050883">
    <property type="entry name" value="PNGase"/>
</dbReference>
<dbReference type="SUPFAM" id="SSF49785">
    <property type="entry name" value="Galactose-binding domain-like"/>
    <property type="match status" value="1"/>
</dbReference>
<feature type="domain" description="F5/8 type C" evidence="2">
    <location>
        <begin position="899"/>
        <end position="1050"/>
    </location>
</feature>
<dbReference type="InterPro" id="IPR041371">
    <property type="entry name" value="GH92_N"/>
</dbReference>
<feature type="compositionally biased region" description="Basic and acidic residues" evidence="1">
    <location>
        <begin position="191"/>
        <end position="200"/>
    </location>
</feature>
<evidence type="ECO:0000313" key="4">
    <source>
        <dbReference type="Proteomes" id="UP001501237"/>
    </source>
</evidence>
<organism evidence="3 4">
    <name type="scientific">Actinocorallia longicatena</name>
    <dbReference type="NCBI Taxonomy" id="111803"/>
    <lineage>
        <taxon>Bacteria</taxon>
        <taxon>Bacillati</taxon>
        <taxon>Actinomycetota</taxon>
        <taxon>Actinomycetes</taxon>
        <taxon>Streptosporangiales</taxon>
        <taxon>Thermomonosporaceae</taxon>
        <taxon>Actinocorallia</taxon>
    </lineage>
</organism>
<feature type="compositionally biased region" description="Low complexity" evidence="1">
    <location>
        <begin position="51"/>
        <end position="62"/>
    </location>
</feature>
<keyword evidence="4" id="KW-1185">Reference proteome</keyword>
<evidence type="ECO:0000256" key="1">
    <source>
        <dbReference type="SAM" id="MobiDB-lite"/>
    </source>
</evidence>
<feature type="compositionally biased region" description="Polar residues" evidence="1">
    <location>
        <begin position="921"/>
        <end position="932"/>
    </location>
</feature>
<accession>A0ABP6QLN2</accession>
<feature type="region of interest" description="Disordered" evidence="1">
    <location>
        <begin position="888"/>
        <end position="938"/>
    </location>
</feature>
<name>A0ABP6QLN2_9ACTN</name>
<dbReference type="Gene3D" id="3.30.2080.10">
    <property type="entry name" value="GH92 mannosidase domain"/>
    <property type="match status" value="1"/>
</dbReference>
<feature type="region of interest" description="Disordered" evidence="1">
    <location>
        <begin position="186"/>
        <end position="206"/>
    </location>
</feature>
<evidence type="ECO:0000259" key="2">
    <source>
        <dbReference type="PROSITE" id="PS50022"/>
    </source>
</evidence>
<dbReference type="EMBL" id="BAAAUV010000037">
    <property type="protein sequence ID" value="GAA3239059.1"/>
    <property type="molecule type" value="Genomic_DNA"/>
</dbReference>
<dbReference type="InterPro" id="IPR014718">
    <property type="entry name" value="GH-type_carb-bd"/>
</dbReference>
<dbReference type="InterPro" id="IPR005887">
    <property type="entry name" value="GH92_a_mannosidase_put"/>
</dbReference>
<reference evidence="4" key="1">
    <citation type="journal article" date="2019" name="Int. J. Syst. Evol. Microbiol.">
        <title>The Global Catalogue of Microorganisms (GCM) 10K type strain sequencing project: providing services to taxonomists for standard genome sequencing and annotation.</title>
        <authorList>
            <consortium name="The Broad Institute Genomics Platform"/>
            <consortium name="The Broad Institute Genome Sequencing Center for Infectious Disease"/>
            <person name="Wu L."/>
            <person name="Ma J."/>
        </authorList>
    </citation>
    <scope>NUCLEOTIDE SEQUENCE [LARGE SCALE GENOMIC DNA]</scope>
    <source>
        <strain evidence="4">JCM 9377</strain>
    </source>
</reference>
<dbReference type="PANTHER" id="PTHR12143:SF43">
    <property type="entry name" value="PUTATIVE-RELATED"/>
    <property type="match status" value="1"/>
</dbReference>
<dbReference type="Gene3D" id="1.20.1610.10">
    <property type="entry name" value="alpha-1,2-mannosidases domains"/>
    <property type="match status" value="1"/>
</dbReference>
<dbReference type="InterPro" id="IPR008928">
    <property type="entry name" value="6-hairpin_glycosidase_sf"/>
</dbReference>
<evidence type="ECO:0000313" key="3">
    <source>
        <dbReference type="EMBL" id="GAA3239059.1"/>
    </source>
</evidence>
<dbReference type="InterPro" id="IPR012939">
    <property type="entry name" value="Glyco_hydro_92"/>
</dbReference>
<dbReference type="Gene3D" id="2.70.98.10">
    <property type="match status" value="1"/>
</dbReference>
<dbReference type="NCBIfam" id="TIGR01180">
    <property type="entry name" value="aman2_put"/>
    <property type="match status" value="1"/>
</dbReference>
<dbReference type="Pfam" id="PF17678">
    <property type="entry name" value="Glyco_hydro_92N"/>
    <property type="match status" value="1"/>
</dbReference>
<proteinExistence type="predicted"/>